<protein>
    <submittedName>
        <fullName evidence="1">Uncharacterized protein</fullName>
    </submittedName>
</protein>
<dbReference type="AlphaFoldDB" id="A0A1A8ZHF3"/>
<evidence type="ECO:0000313" key="2">
    <source>
        <dbReference type="Proteomes" id="UP000078555"/>
    </source>
</evidence>
<dbReference type="EMBL" id="FLRD01000128">
    <property type="protein sequence ID" value="SBT43300.1"/>
    <property type="molecule type" value="Genomic_DNA"/>
</dbReference>
<dbReference type="Proteomes" id="UP000078555">
    <property type="component" value="Unassembled WGS sequence"/>
</dbReference>
<sequence length="85" mass="9592">MPVCEPTRKPMRIPVLALRPCYDERWNILTKFTPCCFSTSVTHFFEAVPTSSCANFKPRNAFPFAGILASTCPSPKMPVYTLSFK</sequence>
<proteinExistence type="predicted"/>
<accession>A0A1A8ZHF3</accession>
<evidence type="ECO:0000313" key="1">
    <source>
        <dbReference type="EMBL" id="SBT43300.1"/>
    </source>
</evidence>
<organism evidence="1 2">
    <name type="scientific">Plasmodium ovale wallikeri</name>
    <dbReference type="NCBI Taxonomy" id="864142"/>
    <lineage>
        <taxon>Eukaryota</taxon>
        <taxon>Sar</taxon>
        <taxon>Alveolata</taxon>
        <taxon>Apicomplexa</taxon>
        <taxon>Aconoidasida</taxon>
        <taxon>Haemosporida</taxon>
        <taxon>Plasmodiidae</taxon>
        <taxon>Plasmodium</taxon>
        <taxon>Plasmodium (Plasmodium)</taxon>
    </lineage>
</organism>
<reference evidence="2" key="1">
    <citation type="submission" date="2016-05" db="EMBL/GenBank/DDBJ databases">
        <authorList>
            <person name="Naeem R."/>
        </authorList>
    </citation>
    <scope>NUCLEOTIDE SEQUENCE [LARGE SCALE GENOMIC DNA]</scope>
</reference>
<keyword evidence="2" id="KW-1185">Reference proteome</keyword>
<name>A0A1A8ZHF3_PLAOA</name>
<gene>
    <name evidence="1" type="ORF">POVWA1_047640</name>
</gene>